<dbReference type="Pfam" id="PF07350">
    <property type="entry name" value="Gig2-like"/>
    <property type="match status" value="1"/>
</dbReference>
<evidence type="ECO:0000313" key="2">
    <source>
        <dbReference type="Proteomes" id="UP001303115"/>
    </source>
</evidence>
<keyword evidence="2" id="KW-1185">Reference proteome</keyword>
<comment type="caution">
    <text evidence="1">The sequence shown here is derived from an EMBL/GenBank/DDBJ whole genome shotgun (WGS) entry which is preliminary data.</text>
</comment>
<evidence type="ECO:0008006" key="3">
    <source>
        <dbReference type="Google" id="ProtNLM"/>
    </source>
</evidence>
<protein>
    <recommendedName>
        <fullName evidence="3">DUF1479 domain-containing protein</fullName>
    </recommendedName>
</protein>
<sequence length="498" mass="54511">MAAMNAAGKAEGDISDTFASLSGRKAQPLPDRFRELKLRLVAGHEDAVIASWKRLLATLREENDLIARTGHAIVPEVRFSHLHDDLEALKPEIKKRGVAVIRGVIPEDEARAYKFEIEEYARQNPQTRGFPPTSPQVLELYWSPSQLRARSHRNLLTTQRALMTSLWHTTTTPNPSSTTPISLHTPLTYADRLRIRQPGDAHFALGPHQDAGSVERWEEGGYGGAPGKGRGGGGGGGVYGSVFRGTWETEYDAYDASSGRVEAVTDLYSGLGACSMFRMFQGWLAISRSGPLQGTLLVNPLVREAGVYSLLRPFFRARRELNEVGGDKGRYLDEGNWVFTTGEEMTSEIQGAMPGCAQEFSEGAHPHLELERTMVHVPEVRPGDYVVWHCDSIHAVDKKHNGTADSSVLYIPVCPTTKASAEYMVRQRAAFRQGTPGPDFPGGEGESRHIGRGTEEYVRKYCDPAGIQAMGLDKLATAEGDTPGGKAVVAEANRILGF</sequence>
<dbReference type="EMBL" id="MU854384">
    <property type="protein sequence ID" value="KAK4040119.1"/>
    <property type="molecule type" value="Genomic_DNA"/>
</dbReference>
<proteinExistence type="predicted"/>
<dbReference type="Gene3D" id="2.60.120.330">
    <property type="entry name" value="B-lactam Antibiotic, Isopenicillin N Synthase, Chain"/>
    <property type="match status" value="1"/>
</dbReference>
<accession>A0AAN6PFM5</accession>
<dbReference type="SUPFAM" id="SSF51197">
    <property type="entry name" value="Clavaminate synthase-like"/>
    <property type="match status" value="1"/>
</dbReference>
<gene>
    <name evidence="1" type="ORF">C8A01DRAFT_46516</name>
</gene>
<dbReference type="InterPro" id="IPR027443">
    <property type="entry name" value="IPNS-like_sf"/>
</dbReference>
<dbReference type="PANTHER" id="PTHR30613">
    <property type="entry name" value="UNCHARACTERIZED PROTEIN YBIU-RELATED"/>
    <property type="match status" value="1"/>
</dbReference>
<name>A0AAN6PFM5_9PEZI</name>
<reference evidence="2" key="1">
    <citation type="journal article" date="2023" name="Mol. Phylogenet. Evol.">
        <title>Genome-scale phylogeny and comparative genomics of the fungal order Sordariales.</title>
        <authorList>
            <person name="Hensen N."/>
            <person name="Bonometti L."/>
            <person name="Westerberg I."/>
            <person name="Brannstrom I.O."/>
            <person name="Guillou S."/>
            <person name="Cros-Aarteil S."/>
            <person name="Calhoun S."/>
            <person name="Haridas S."/>
            <person name="Kuo A."/>
            <person name="Mondo S."/>
            <person name="Pangilinan J."/>
            <person name="Riley R."/>
            <person name="LaButti K."/>
            <person name="Andreopoulos B."/>
            <person name="Lipzen A."/>
            <person name="Chen C."/>
            <person name="Yan M."/>
            <person name="Daum C."/>
            <person name="Ng V."/>
            <person name="Clum A."/>
            <person name="Steindorff A."/>
            <person name="Ohm R.A."/>
            <person name="Martin F."/>
            <person name="Silar P."/>
            <person name="Natvig D.O."/>
            <person name="Lalanne C."/>
            <person name="Gautier V."/>
            <person name="Ament-Velasquez S.L."/>
            <person name="Kruys A."/>
            <person name="Hutchinson M.I."/>
            <person name="Powell A.J."/>
            <person name="Barry K."/>
            <person name="Miller A.N."/>
            <person name="Grigoriev I.V."/>
            <person name="Debuchy R."/>
            <person name="Gladieux P."/>
            <person name="Hiltunen Thoren M."/>
            <person name="Johannesson H."/>
        </authorList>
    </citation>
    <scope>NUCLEOTIDE SEQUENCE [LARGE SCALE GENOMIC DNA]</scope>
    <source>
        <strain evidence="2">CBS 284.82</strain>
    </source>
</reference>
<dbReference type="PANTHER" id="PTHR30613:SF1">
    <property type="entry name" value="DUF1479 DOMAIN PROTEIN (AFU_ORTHOLOGUE AFUA_5G09280)"/>
    <property type="match status" value="1"/>
</dbReference>
<evidence type="ECO:0000313" key="1">
    <source>
        <dbReference type="EMBL" id="KAK4040119.1"/>
    </source>
</evidence>
<dbReference type="AlphaFoldDB" id="A0AAN6PFM5"/>
<dbReference type="InterPro" id="IPR010856">
    <property type="entry name" value="Gig2-like"/>
</dbReference>
<organism evidence="1 2">
    <name type="scientific">Parachaetomium inaequale</name>
    <dbReference type="NCBI Taxonomy" id="2588326"/>
    <lineage>
        <taxon>Eukaryota</taxon>
        <taxon>Fungi</taxon>
        <taxon>Dikarya</taxon>
        <taxon>Ascomycota</taxon>
        <taxon>Pezizomycotina</taxon>
        <taxon>Sordariomycetes</taxon>
        <taxon>Sordariomycetidae</taxon>
        <taxon>Sordariales</taxon>
        <taxon>Chaetomiaceae</taxon>
        <taxon>Parachaetomium</taxon>
    </lineage>
</organism>
<dbReference type="Proteomes" id="UP001303115">
    <property type="component" value="Unassembled WGS sequence"/>
</dbReference>